<gene>
    <name evidence="2" type="ORF">Cgig2_033852</name>
</gene>
<accession>A0A9Q1JKR1</accession>
<protein>
    <recommendedName>
        <fullName evidence="1">DUF4283 domain-containing protein</fullName>
    </recommendedName>
</protein>
<name>A0A9Q1JKR1_9CARY</name>
<evidence type="ECO:0000313" key="2">
    <source>
        <dbReference type="EMBL" id="KAJ8426994.1"/>
    </source>
</evidence>
<proteinExistence type="predicted"/>
<organism evidence="2 3">
    <name type="scientific">Carnegiea gigantea</name>
    <dbReference type="NCBI Taxonomy" id="171969"/>
    <lineage>
        <taxon>Eukaryota</taxon>
        <taxon>Viridiplantae</taxon>
        <taxon>Streptophyta</taxon>
        <taxon>Embryophyta</taxon>
        <taxon>Tracheophyta</taxon>
        <taxon>Spermatophyta</taxon>
        <taxon>Magnoliopsida</taxon>
        <taxon>eudicotyledons</taxon>
        <taxon>Gunneridae</taxon>
        <taxon>Pentapetalae</taxon>
        <taxon>Caryophyllales</taxon>
        <taxon>Cactineae</taxon>
        <taxon>Cactaceae</taxon>
        <taxon>Cactoideae</taxon>
        <taxon>Echinocereeae</taxon>
        <taxon>Carnegiea</taxon>
    </lineage>
</organism>
<dbReference type="AlphaFoldDB" id="A0A9Q1JKR1"/>
<dbReference type="InterPro" id="IPR025558">
    <property type="entry name" value="DUF4283"/>
</dbReference>
<keyword evidence="3" id="KW-1185">Reference proteome</keyword>
<feature type="domain" description="DUF4283" evidence="1">
    <location>
        <begin position="3"/>
        <end position="54"/>
    </location>
</feature>
<evidence type="ECO:0000313" key="3">
    <source>
        <dbReference type="Proteomes" id="UP001153076"/>
    </source>
</evidence>
<dbReference type="Proteomes" id="UP001153076">
    <property type="component" value="Unassembled WGS sequence"/>
</dbReference>
<dbReference type="EMBL" id="JAKOGI010001205">
    <property type="protein sequence ID" value="KAJ8426994.1"/>
    <property type="molecule type" value="Genomic_DNA"/>
</dbReference>
<comment type="caution">
    <text evidence="2">The sequence shown here is derived from an EMBL/GenBank/DDBJ whole genome shotgun (WGS) entry which is preliminary data.</text>
</comment>
<dbReference type="OrthoDB" id="978193at2759"/>
<evidence type="ECO:0000259" key="1">
    <source>
        <dbReference type="Pfam" id="PF14111"/>
    </source>
</evidence>
<dbReference type="Pfam" id="PF14111">
    <property type="entry name" value="DUF4283"/>
    <property type="match status" value="1"/>
</dbReference>
<reference evidence="2" key="1">
    <citation type="submission" date="2022-04" db="EMBL/GenBank/DDBJ databases">
        <title>Carnegiea gigantea Genome sequencing and assembly v2.</title>
        <authorList>
            <person name="Copetti D."/>
            <person name="Sanderson M.J."/>
            <person name="Burquez A."/>
            <person name="Wojciechowski M.F."/>
        </authorList>
    </citation>
    <scope>NUCLEOTIDE SEQUENCE</scope>
    <source>
        <strain evidence="2">SGP5-SGP5p</strain>
        <tissue evidence="2">Aerial part</tissue>
    </source>
</reference>
<sequence>MLSLIGKLYTTNTFNIGAMKSTFKNVWKPARRLVIKELDQNLFIFEFFSKVDKEATKDFAECLANSVGKFVHVDVNKHVGIDKSLNFIADTNITKPLRKGVKVKVTYKLIWFDLLDFCNACGKLGHIYEACELFDEEIPAAKLPYGPNLRASPIKSKIRGWECAK</sequence>